<feature type="region of interest" description="Disordered" evidence="7">
    <location>
        <begin position="192"/>
        <end position="214"/>
    </location>
</feature>
<proteinExistence type="inferred from homology"/>
<gene>
    <name evidence="8" type="ORF">KP509_35G009700</name>
</gene>
<evidence type="ECO:0000313" key="8">
    <source>
        <dbReference type="EMBL" id="KAH7282046.1"/>
    </source>
</evidence>
<keyword evidence="2" id="KW-0812">Transmembrane</keyword>
<evidence type="ECO:0000313" key="9">
    <source>
        <dbReference type="Proteomes" id="UP000825935"/>
    </source>
</evidence>
<reference evidence="8" key="1">
    <citation type="submission" date="2021-08" db="EMBL/GenBank/DDBJ databases">
        <title>WGS assembly of Ceratopteris richardii.</title>
        <authorList>
            <person name="Marchant D.B."/>
            <person name="Chen G."/>
            <person name="Jenkins J."/>
            <person name="Shu S."/>
            <person name="Leebens-Mack J."/>
            <person name="Grimwood J."/>
            <person name="Schmutz J."/>
            <person name="Soltis P."/>
            <person name="Soltis D."/>
            <person name="Chen Z.-H."/>
        </authorList>
    </citation>
    <scope>NUCLEOTIDE SEQUENCE</scope>
    <source>
        <strain evidence="8">Whitten #5841</strain>
        <tissue evidence="8">Leaf</tissue>
    </source>
</reference>
<dbReference type="OrthoDB" id="691840at2759"/>
<evidence type="ECO:0000256" key="4">
    <source>
        <dbReference type="ARBA" id="ARBA00023136"/>
    </source>
</evidence>
<evidence type="ECO:0000256" key="2">
    <source>
        <dbReference type="ARBA" id="ARBA00022692"/>
    </source>
</evidence>
<evidence type="ECO:0000256" key="3">
    <source>
        <dbReference type="ARBA" id="ARBA00022989"/>
    </source>
</evidence>
<feature type="coiled-coil region" evidence="6">
    <location>
        <begin position="334"/>
        <end position="365"/>
    </location>
</feature>
<dbReference type="AlphaFoldDB" id="A0A8T2QEB5"/>
<dbReference type="OMA" id="CARVINE"/>
<protein>
    <submittedName>
        <fullName evidence="8">Uncharacterized protein</fullName>
    </submittedName>
</protein>
<comment type="caution">
    <text evidence="8">The sequence shown here is derived from an EMBL/GenBank/DDBJ whole genome shotgun (WGS) entry which is preliminary data.</text>
</comment>
<evidence type="ECO:0000256" key="1">
    <source>
        <dbReference type="ARBA" id="ARBA00004167"/>
    </source>
</evidence>
<dbReference type="EMBL" id="CM035440">
    <property type="protein sequence ID" value="KAH7282046.1"/>
    <property type="molecule type" value="Genomic_DNA"/>
</dbReference>
<keyword evidence="9" id="KW-1185">Reference proteome</keyword>
<dbReference type="PANTHER" id="PTHR31509">
    <property type="entry name" value="BPS1-LIKE PROTEIN"/>
    <property type="match status" value="1"/>
</dbReference>
<keyword evidence="4" id="KW-0472">Membrane</keyword>
<evidence type="ECO:0000256" key="7">
    <source>
        <dbReference type="SAM" id="MobiDB-lite"/>
    </source>
</evidence>
<dbReference type="GO" id="GO:0016020">
    <property type="term" value="C:membrane"/>
    <property type="evidence" value="ECO:0007669"/>
    <property type="project" value="UniProtKB-SubCell"/>
</dbReference>
<organism evidence="8 9">
    <name type="scientific">Ceratopteris richardii</name>
    <name type="common">Triangle waterfern</name>
    <dbReference type="NCBI Taxonomy" id="49495"/>
    <lineage>
        <taxon>Eukaryota</taxon>
        <taxon>Viridiplantae</taxon>
        <taxon>Streptophyta</taxon>
        <taxon>Embryophyta</taxon>
        <taxon>Tracheophyta</taxon>
        <taxon>Polypodiopsida</taxon>
        <taxon>Polypodiidae</taxon>
        <taxon>Polypodiales</taxon>
        <taxon>Pteridineae</taxon>
        <taxon>Pteridaceae</taxon>
        <taxon>Parkerioideae</taxon>
        <taxon>Ceratopteris</taxon>
    </lineage>
</organism>
<sequence>MPVGRQSSFVSVLRHALSSARPDLATVVPDEPYVPSFSARDLQRIKLYDAFHSNLTKRLSSLLPTDDSAFITMASLKQFLNALLATQSDLKLLMPVHRNTLPHAQEKVMEDFLEKTVHLLDACWDIKQKILGVETLHGTLQAVLSSSPLKNEPLRTPQLIRTQKAMAGLLDKELNGIEEPQERLCKSFQFGRRETGSDVSGDPPQRSRSLGGSIRSSMHFKAPQASKLLHTMSASLVTPRITTGNEEDDLCAAVYAVHVVSLFFLGILTATFPPQDKTSVPIILIQGPFSWAACLSQLQIRIQEEMKRAGVWEFDQMKTIEHRLSELLHDEEDCAEKAKEITNLLKQLKQYVDELERDLTHIYSQVMDLHNRIVSSRMEVLGMLSMCRA</sequence>
<comment type="similarity">
    <text evidence="5">Belongs to the ROH1 family.</text>
</comment>
<comment type="subcellular location">
    <subcellularLocation>
        <location evidence="1">Membrane</location>
        <topology evidence="1">Single-pass membrane protein</topology>
    </subcellularLocation>
</comment>
<keyword evidence="3" id="KW-1133">Transmembrane helix</keyword>
<accession>A0A8T2QEB5</accession>
<dbReference type="InterPro" id="IPR008511">
    <property type="entry name" value="ROH1-like"/>
</dbReference>
<evidence type="ECO:0000256" key="6">
    <source>
        <dbReference type="SAM" id="Coils"/>
    </source>
</evidence>
<dbReference type="Pfam" id="PF05633">
    <property type="entry name" value="ROH1-like"/>
    <property type="match status" value="1"/>
</dbReference>
<name>A0A8T2QEB5_CERRI</name>
<keyword evidence="6" id="KW-0175">Coiled coil</keyword>
<dbReference type="Proteomes" id="UP000825935">
    <property type="component" value="Chromosome 35"/>
</dbReference>
<evidence type="ECO:0000256" key="5">
    <source>
        <dbReference type="ARBA" id="ARBA00035114"/>
    </source>
</evidence>